<evidence type="ECO:0000256" key="1">
    <source>
        <dbReference type="SAM" id="Phobius"/>
    </source>
</evidence>
<dbReference type="RefSeq" id="WP_275476064.1">
    <property type="nucleotide sequence ID" value="NZ_CP162940.1"/>
</dbReference>
<name>A0ABV5AIK3_9BACL</name>
<keyword evidence="1" id="KW-1133">Transmembrane helix</keyword>
<keyword evidence="1" id="KW-0472">Membrane</keyword>
<reference evidence="2 3" key="1">
    <citation type="journal article" date="2024" name="Int. J. Mol. Sci.">
        <title>Exploration of Alicyclobacillus spp. Genome in Search of Antibiotic Resistance.</title>
        <authorList>
            <person name="Bucka-Kolendo J."/>
            <person name="Kiousi D.E."/>
            <person name="Dekowska A."/>
            <person name="Mikolajczuk-Szczyrba A."/>
            <person name="Karadedos D.M."/>
            <person name="Michael P."/>
            <person name="Galanis A."/>
            <person name="Sokolowska B."/>
        </authorList>
    </citation>
    <scope>NUCLEOTIDE SEQUENCE [LARGE SCALE GENOMIC DNA]</scope>
    <source>
        <strain evidence="2 3">KKP 3000</strain>
    </source>
</reference>
<sequence>MAITRDECSSCLDYALGEIHDELRRKRYERHLKTCPSCQRDLLEYREIIRDLHRPEDLVNEVPCTTARTKLVAFPHGRRHGAGRFLALARLTRASMTLSVSATVAIMAIAMLIHTGHFLHLGNIGDSALDHVSHTVLTGGRHLSRDIHRI</sequence>
<evidence type="ECO:0000313" key="3">
    <source>
        <dbReference type="Proteomes" id="UP001579974"/>
    </source>
</evidence>
<evidence type="ECO:0000313" key="2">
    <source>
        <dbReference type="EMBL" id="MFB5192051.1"/>
    </source>
</evidence>
<dbReference type="Gene3D" id="1.10.10.1320">
    <property type="entry name" value="Anti-sigma factor, zinc-finger domain"/>
    <property type="match status" value="1"/>
</dbReference>
<evidence type="ECO:0008006" key="4">
    <source>
        <dbReference type="Google" id="ProtNLM"/>
    </source>
</evidence>
<organism evidence="2 3">
    <name type="scientific">Alicyclobacillus fastidiosus</name>
    <dbReference type="NCBI Taxonomy" id="392011"/>
    <lineage>
        <taxon>Bacteria</taxon>
        <taxon>Bacillati</taxon>
        <taxon>Bacillota</taxon>
        <taxon>Bacilli</taxon>
        <taxon>Bacillales</taxon>
        <taxon>Alicyclobacillaceae</taxon>
        <taxon>Alicyclobacillus</taxon>
    </lineage>
</organism>
<keyword evidence="3" id="KW-1185">Reference proteome</keyword>
<dbReference type="EMBL" id="JBDXSU010000016">
    <property type="protein sequence ID" value="MFB5192051.1"/>
    <property type="molecule type" value="Genomic_DNA"/>
</dbReference>
<feature type="transmembrane region" description="Helical" evidence="1">
    <location>
        <begin position="94"/>
        <end position="113"/>
    </location>
</feature>
<gene>
    <name evidence="2" type="ORF">KKP3000_000844</name>
</gene>
<protein>
    <recommendedName>
        <fullName evidence="4">Zinc-finger domain-containing protein</fullName>
    </recommendedName>
</protein>
<keyword evidence="1" id="KW-0812">Transmembrane</keyword>
<dbReference type="InterPro" id="IPR041916">
    <property type="entry name" value="Anti_sigma_zinc_sf"/>
</dbReference>
<comment type="caution">
    <text evidence="2">The sequence shown here is derived from an EMBL/GenBank/DDBJ whole genome shotgun (WGS) entry which is preliminary data.</text>
</comment>
<accession>A0ABV5AIK3</accession>
<proteinExistence type="predicted"/>
<dbReference type="Proteomes" id="UP001579974">
    <property type="component" value="Unassembled WGS sequence"/>
</dbReference>